<protein>
    <submittedName>
        <fullName evidence="2">Uncharacterized protein</fullName>
    </submittedName>
</protein>
<accession>A0AA36FPY4</accession>
<feature type="compositionally biased region" description="Basic and acidic residues" evidence="1">
    <location>
        <begin position="19"/>
        <end position="29"/>
    </location>
</feature>
<reference evidence="2" key="1">
    <citation type="submission" date="2023-06" db="EMBL/GenBank/DDBJ databases">
        <authorList>
            <person name="Delattre M."/>
        </authorList>
    </citation>
    <scope>NUCLEOTIDE SEQUENCE</scope>
    <source>
        <strain evidence="2">AF72</strain>
    </source>
</reference>
<feature type="non-terminal residue" evidence="2">
    <location>
        <position position="1"/>
    </location>
</feature>
<dbReference type="AlphaFoldDB" id="A0AA36FPY4"/>
<gene>
    <name evidence="2" type="ORF">MSPICULIGERA_LOCUS1879</name>
</gene>
<feature type="compositionally biased region" description="Acidic residues" evidence="1">
    <location>
        <begin position="36"/>
        <end position="46"/>
    </location>
</feature>
<dbReference type="Proteomes" id="UP001177023">
    <property type="component" value="Unassembled WGS sequence"/>
</dbReference>
<evidence type="ECO:0000313" key="2">
    <source>
        <dbReference type="EMBL" id="CAJ0561597.1"/>
    </source>
</evidence>
<feature type="non-terminal residue" evidence="2">
    <location>
        <position position="46"/>
    </location>
</feature>
<comment type="caution">
    <text evidence="2">The sequence shown here is derived from an EMBL/GenBank/DDBJ whole genome shotgun (WGS) entry which is preliminary data.</text>
</comment>
<proteinExistence type="predicted"/>
<evidence type="ECO:0000313" key="3">
    <source>
        <dbReference type="Proteomes" id="UP001177023"/>
    </source>
</evidence>
<organism evidence="2 3">
    <name type="scientific">Mesorhabditis spiculigera</name>
    <dbReference type="NCBI Taxonomy" id="96644"/>
    <lineage>
        <taxon>Eukaryota</taxon>
        <taxon>Metazoa</taxon>
        <taxon>Ecdysozoa</taxon>
        <taxon>Nematoda</taxon>
        <taxon>Chromadorea</taxon>
        <taxon>Rhabditida</taxon>
        <taxon>Rhabditina</taxon>
        <taxon>Rhabditomorpha</taxon>
        <taxon>Rhabditoidea</taxon>
        <taxon>Rhabditidae</taxon>
        <taxon>Mesorhabditinae</taxon>
        <taxon>Mesorhabditis</taxon>
    </lineage>
</organism>
<keyword evidence="3" id="KW-1185">Reference proteome</keyword>
<feature type="region of interest" description="Disordered" evidence="1">
    <location>
        <begin position="1"/>
        <end position="46"/>
    </location>
</feature>
<dbReference type="EMBL" id="CATQJA010000569">
    <property type="protein sequence ID" value="CAJ0561597.1"/>
    <property type="molecule type" value="Genomic_DNA"/>
</dbReference>
<name>A0AA36FPY4_9BILA</name>
<evidence type="ECO:0000256" key="1">
    <source>
        <dbReference type="SAM" id="MobiDB-lite"/>
    </source>
</evidence>
<sequence>TLLLDQAERRRKAPNLKEFAPRRGADGKGGESSSAGEEEQEGEEEG</sequence>